<accession>A0ABU2G914</accession>
<evidence type="ECO:0000313" key="2">
    <source>
        <dbReference type="EMBL" id="MDS0297269.1"/>
    </source>
</evidence>
<gene>
    <name evidence="2" type="ORF">NDI76_00750</name>
</gene>
<keyword evidence="3" id="KW-1185">Reference proteome</keyword>
<dbReference type="Proteomes" id="UP001257060">
    <property type="component" value="Unassembled WGS sequence"/>
</dbReference>
<dbReference type="RefSeq" id="WP_310922056.1">
    <property type="nucleotide sequence ID" value="NZ_JAMQOP010000001.1"/>
</dbReference>
<reference evidence="2 3" key="1">
    <citation type="submission" date="2022-06" db="EMBL/GenBank/DDBJ databases">
        <title>Halogeometricum sp. a new haloarchaeum isolate from saline soil.</title>
        <authorList>
            <person name="Strakova D."/>
            <person name="Galisteo C."/>
            <person name="Sanchez-Porro C."/>
            <person name="Ventosa A."/>
        </authorList>
    </citation>
    <scope>NUCLEOTIDE SEQUENCE [LARGE SCALE GENOMIC DNA]</scope>
    <source>
        <strain evidence="2 3">S1BR25-6</strain>
    </source>
</reference>
<dbReference type="EMBL" id="JAMQOP010000001">
    <property type="protein sequence ID" value="MDS0297269.1"/>
    <property type="molecule type" value="Genomic_DNA"/>
</dbReference>
<proteinExistence type="predicted"/>
<feature type="region of interest" description="Disordered" evidence="1">
    <location>
        <begin position="1"/>
        <end position="23"/>
    </location>
</feature>
<organism evidence="2 3">
    <name type="scientific">Halogeometricum salsisoli</name>
    <dbReference type="NCBI Taxonomy" id="2950536"/>
    <lineage>
        <taxon>Archaea</taxon>
        <taxon>Methanobacteriati</taxon>
        <taxon>Methanobacteriota</taxon>
        <taxon>Stenosarchaea group</taxon>
        <taxon>Halobacteria</taxon>
        <taxon>Halobacteriales</taxon>
        <taxon>Haloferacaceae</taxon>
        <taxon>Halogeometricum</taxon>
    </lineage>
</organism>
<evidence type="ECO:0000313" key="3">
    <source>
        <dbReference type="Proteomes" id="UP001257060"/>
    </source>
</evidence>
<name>A0ABU2G914_9EURY</name>
<protein>
    <submittedName>
        <fullName evidence="2">Uncharacterized protein</fullName>
    </submittedName>
</protein>
<sequence>MSLFESSQSNAATQNNQQNQQSQIEEAKGTDLFLFASLASIAFSLYEYYVQGNAERGLFVGQWPQTILAMALYLRQRRQNN</sequence>
<evidence type="ECO:0000256" key="1">
    <source>
        <dbReference type="SAM" id="MobiDB-lite"/>
    </source>
</evidence>
<comment type="caution">
    <text evidence="2">The sequence shown here is derived from an EMBL/GenBank/DDBJ whole genome shotgun (WGS) entry which is preliminary data.</text>
</comment>